<evidence type="ECO:0000313" key="2">
    <source>
        <dbReference type="EMBL" id="MBE7324536.1"/>
    </source>
</evidence>
<dbReference type="Proteomes" id="UP000756387">
    <property type="component" value="Unassembled WGS sequence"/>
</dbReference>
<reference evidence="2 3" key="1">
    <citation type="submission" date="2020-10" db="EMBL/GenBank/DDBJ databases">
        <title>Nocardioides sp. isolated from sludge.</title>
        <authorList>
            <person name="Zhang X."/>
        </authorList>
    </citation>
    <scope>NUCLEOTIDE SEQUENCE [LARGE SCALE GENOMIC DNA]</scope>
    <source>
        <strain evidence="2 3">Y6</strain>
    </source>
</reference>
<dbReference type="InterPro" id="IPR018929">
    <property type="entry name" value="DUF2510"/>
</dbReference>
<dbReference type="EMBL" id="JADCSA010000006">
    <property type="protein sequence ID" value="MBE7324536.1"/>
    <property type="molecule type" value="Genomic_DNA"/>
</dbReference>
<evidence type="ECO:0000259" key="1">
    <source>
        <dbReference type="Pfam" id="PF10708"/>
    </source>
</evidence>
<name>A0ABR9RSI1_9ACTN</name>
<dbReference type="PANTHER" id="PTHR23248:SF9">
    <property type="entry name" value="PHOSPHOLIPID SCRAMBLASE"/>
    <property type="match status" value="1"/>
</dbReference>
<evidence type="ECO:0000313" key="3">
    <source>
        <dbReference type="Proteomes" id="UP000756387"/>
    </source>
</evidence>
<keyword evidence="3" id="KW-1185">Reference proteome</keyword>
<comment type="caution">
    <text evidence="2">The sequence shown here is derived from an EMBL/GenBank/DDBJ whole genome shotgun (WGS) entry which is preliminary data.</text>
</comment>
<organism evidence="2 3">
    <name type="scientific">Nocardioides malaquae</name>
    <dbReference type="NCBI Taxonomy" id="2773426"/>
    <lineage>
        <taxon>Bacteria</taxon>
        <taxon>Bacillati</taxon>
        <taxon>Actinomycetota</taxon>
        <taxon>Actinomycetes</taxon>
        <taxon>Propionibacteriales</taxon>
        <taxon>Nocardioidaceae</taxon>
        <taxon>Nocardioides</taxon>
    </lineage>
</organism>
<feature type="domain" description="DUF2510" evidence="1">
    <location>
        <begin position="7"/>
        <end position="36"/>
    </location>
</feature>
<sequence length="340" mass="36883">MHNNVPAAWHADPFGRHELRYWDGSRWTEHVHSRGVPGVDLPVAQMVGVTDVLASQEGARQSCTVAPVQGVVGSTLFTEQVLVVNQKVKVFGKKLGYAIYDQHGHQLGMVEELRRDLATTLSDKYWGRSEERREHRFRVVDMDGRILLAMTRPRLGFFQMKAKLVIDGPGGAPVGHIAHESHGIKGAAGEAAKAGVDSTTAIVTGAIGGIAGIFAGTAVASVQGKMSAAAAGLGKSGHARFGLEANGQRLGSVHAESSKEWDFRVCDPAEVEVARITKTWAGWAKERFTKADNYVVQMHQPLEEPFRSLVLASALAIDMELKQRGDQTRGSSVLGTRRYK</sequence>
<dbReference type="Pfam" id="PF03803">
    <property type="entry name" value="Scramblase"/>
    <property type="match status" value="1"/>
</dbReference>
<accession>A0ABR9RSI1</accession>
<gene>
    <name evidence="2" type="ORF">IEQ44_07715</name>
</gene>
<dbReference type="PANTHER" id="PTHR23248">
    <property type="entry name" value="PHOSPHOLIPID SCRAMBLASE-RELATED"/>
    <property type="match status" value="1"/>
</dbReference>
<protein>
    <submittedName>
        <fullName evidence="2">DUF2510 domain-containing protein</fullName>
    </submittedName>
</protein>
<dbReference type="Pfam" id="PF10708">
    <property type="entry name" value="DUF2510"/>
    <property type="match status" value="1"/>
</dbReference>
<dbReference type="InterPro" id="IPR005552">
    <property type="entry name" value="Scramblase"/>
</dbReference>
<proteinExistence type="predicted"/>